<keyword evidence="7" id="KW-0963">Cytoplasm</keyword>
<dbReference type="InterPro" id="IPR016163">
    <property type="entry name" value="Ald_DH_C"/>
</dbReference>
<accession>A0A5J6N3S0</accession>
<dbReference type="CDD" id="cd07079">
    <property type="entry name" value="ALDH_F18-19_ProA-GPR"/>
    <property type="match status" value="1"/>
</dbReference>
<keyword evidence="2 7" id="KW-0028">Amino-acid biosynthesis</keyword>
<feature type="domain" description="Aldehyde dehydrogenase" evidence="8">
    <location>
        <begin position="322"/>
        <end position="391"/>
    </location>
</feature>
<dbReference type="InterPro" id="IPR020593">
    <property type="entry name" value="G-glutamylP_reductase_CS"/>
</dbReference>
<dbReference type="RefSeq" id="WP_151119937.1">
    <property type="nucleotide sequence ID" value="NZ_CP042582.1"/>
</dbReference>
<comment type="pathway">
    <text evidence="1 7">Amino-acid biosynthesis; L-proline biosynthesis; L-glutamate 5-semialdehyde from L-glutamate: step 2/2.</text>
</comment>
<dbReference type="NCBIfam" id="NF001221">
    <property type="entry name" value="PRK00197.1"/>
    <property type="match status" value="1"/>
</dbReference>
<dbReference type="FunFam" id="3.40.309.10:FF:000006">
    <property type="entry name" value="Gamma-glutamyl phosphate reductase"/>
    <property type="match status" value="1"/>
</dbReference>
<dbReference type="InterPro" id="IPR012134">
    <property type="entry name" value="Glu-5-SA_DH"/>
</dbReference>
<gene>
    <name evidence="7 9" type="primary">proA</name>
    <name evidence="9" type="ORF">FRZ61_46230</name>
</gene>
<dbReference type="EMBL" id="CP042582">
    <property type="protein sequence ID" value="QEX24682.1"/>
    <property type="molecule type" value="Genomic_DNA"/>
</dbReference>
<reference evidence="9 10" key="1">
    <citation type="submission" date="2019-08" db="EMBL/GenBank/DDBJ databases">
        <title>Hyperibacter terrae gen. nov., sp. nov. and Hyperibacter viscosus sp. nov., two new members in the family Rhodospirillaceae isolated from the rhizosphere of Hypericum perforatum.</title>
        <authorList>
            <person name="Noviana Z."/>
        </authorList>
    </citation>
    <scope>NUCLEOTIDE SEQUENCE [LARGE SCALE GENOMIC DNA]</scope>
    <source>
        <strain evidence="9 10">R5959</strain>
    </source>
</reference>
<dbReference type="NCBIfam" id="TIGR00407">
    <property type="entry name" value="proA"/>
    <property type="match status" value="1"/>
</dbReference>
<dbReference type="InterPro" id="IPR015590">
    <property type="entry name" value="Aldehyde_DH_dom"/>
</dbReference>
<dbReference type="GO" id="GO:0005737">
    <property type="term" value="C:cytoplasm"/>
    <property type="evidence" value="ECO:0007669"/>
    <property type="project" value="UniProtKB-SubCell"/>
</dbReference>
<comment type="similarity">
    <text evidence="7">Belongs to the gamma-glutamyl phosphate reductase family.</text>
</comment>
<dbReference type="HAMAP" id="MF_00412">
    <property type="entry name" value="ProA"/>
    <property type="match status" value="1"/>
</dbReference>
<dbReference type="InterPro" id="IPR016161">
    <property type="entry name" value="Ald_DH/histidinol_DH"/>
</dbReference>
<name>A0A5J6N3S0_9PROT</name>
<comment type="catalytic activity">
    <reaction evidence="6 7">
        <text>L-glutamate 5-semialdehyde + phosphate + NADP(+) = L-glutamyl 5-phosphate + NADPH + H(+)</text>
        <dbReference type="Rhea" id="RHEA:19541"/>
        <dbReference type="ChEBI" id="CHEBI:15378"/>
        <dbReference type="ChEBI" id="CHEBI:43474"/>
        <dbReference type="ChEBI" id="CHEBI:57783"/>
        <dbReference type="ChEBI" id="CHEBI:58066"/>
        <dbReference type="ChEBI" id="CHEBI:58274"/>
        <dbReference type="ChEBI" id="CHEBI:58349"/>
        <dbReference type="EC" id="1.2.1.41"/>
    </reaction>
</comment>
<evidence type="ECO:0000256" key="4">
    <source>
        <dbReference type="ARBA" id="ARBA00022857"/>
    </source>
</evidence>
<dbReference type="Gene3D" id="3.40.605.10">
    <property type="entry name" value="Aldehyde Dehydrogenase, Chain A, domain 1"/>
    <property type="match status" value="1"/>
</dbReference>
<dbReference type="AlphaFoldDB" id="A0A5J6N3S0"/>
<dbReference type="Pfam" id="PF00171">
    <property type="entry name" value="Aldedh"/>
    <property type="match status" value="2"/>
</dbReference>
<dbReference type="GO" id="GO:0055129">
    <property type="term" value="P:L-proline biosynthetic process"/>
    <property type="evidence" value="ECO:0007669"/>
    <property type="project" value="UniProtKB-UniRule"/>
</dbReference>
<dbReference type="PANTHER" id="PTHR11063">
    <property type="entry name" value="GLUTAMATE SEMIALDEHYDE DEHYDROGENASE"/>
    <property type="match status" value="1"/>
</dbReference>
<dbReference type="UniPathway" id="UPA00098">
    <property type="reaction ID" value="UER00360"/>
</dbReference>
<evidence type="ECO:0000256" key="7">
    <source>
        <dbReference type="HAMAP-Rule" id="MF_00412"/>
    </source>
</evidence>
<dbReference type="EC" id="1.2.1.41" evidence="7"/>
<dbReference type="InterPro" id="IPR000965">
    <property type="entry name" value="GPR_dom"/>
</dbReference>
<dbReference type="InterPro" id="IPR016162">
    <property type="entry name" value="Ald_DH_N"/>
</dbReference>
<dbReference type="PANTHER" id="PTHR11063:SF8">
    <property type="entry name" value="DELTA-1-PYRROLINE-5-CARBOXYLATE SYNTHASE"/>
    <property type="match status" value="1"/>
</dbReference>
<evidence type="ECO:0000313" key="10">
    <source>
        <dbReference type="Proteomes" id="UP000325797"/>
    </source>
</evidence>
<evidence type="ECO:0000256" key="6">
    <source>
        <dbReference type="ARBA" id="ARBA00049024"/>
    </source>
</evidence>
<evidence type="ECO:0000256" key="2">
    <source>
        <dbReference type="ARBA" id="ARBA00022605"/>
    </source>
</evidence>
<dbReference type="SUPFAM" id="SSF53720">
    <property type="entry name" value="ALDH-like"/>
    <property type="match status" value="1"/>
</dbReference>
<protein>
    <recommendedName>
        <fullName evidence="7">Gamma-glutamyl phosphate reductase</fullName>
        <shortName evidence="7">GPR</shortName>
        <ecNumber evidence="7">1.2.1.41</ecNumber>
    </recommendedName>
    <alternativeName>
        <fullName evidence="7">Glutamate-5-semialdehyde dehydrogenase</fullName>
    </alternativeName>
    <alternativeName>
        <fullName evidence="7">Glutamyl-gamma-semialdehyde dehydrogenase</fullName>
        <shortName evidence="7">GSA dehydrogenase</shortName>
    </alternativeName>
</protein>
<dbReference type="OrthoDB" id="9809970at2"/>
<dbReference type="Proteomes" id="UP000325797">
    <property type="component" value="Chromosome"/>
</dbReference>
<keyword evidence="5 7" id="KW-0560">Oxidoreductase</keyword>
<keyword evidence="3 7" id="KW-0641">Proline biosynthesis</keyword>
<dbReference type="PROSITE" id="PS01223">
    <property type="entry name" value="PROA"/>
    <property type="match status" value="1"/>
</dbReference>
<keyword evidence="4 7" id="KW-0521">NADP</keyword>
<dbReference type="GO" id="GO:0050661">
    <property type="term" value="F:NADP binding"/>
    <property type="evidence" value="ECO:0007669"/>
    <property type="project" value="InterPro"/>
</dbReference>
<evidence type="ECO:0000256" key="5">
    <source>
        <dbReference type="ARBA" id="ARBA00023002"/>
    </source>
</evidence>
<comment type="subcellular location">
    <subcellularLocation>
        <location evidence="7">Cytoplasm</location>
    </subcellularLocation>
</comment>
<feature type="domain" description="Aldehyde dehydrogenase" evidence="8">
    <location>
        <begin position="16"/>
        <end position="293"/>
    </location>
</feature>
<organism evidence="9 10">
    <name type="scientific">Hypericibacter adhaerens</name>
    <dbReference type="NCBI Taxonomy" id="2602016"/>
    <lineage>
        <taxon>Bacteria</taxon>
        <taxon>Pseudomonadati</taxon>
        <taxon>Pseudomonadota</taxon>
        <taxon>Alphaproteobacteria</taxon>
        <taxon>Rhodospirillales</taxon>
        <taxon>Dongiaceae</taxon>
        <taxon>Hypericibacter</taxon>
    </lineage>
</organism>
<comment type="function">
    <text evidence="7">Catalyzes the NADPH-dependent reduction of L-glutamate 5-phosphate into L-glutamate 5-semialdehyde and phosphate. The product spontaneously undergoes cyclization to form 1-pyrroline-5-carboxylate.</text>
</comment>
<keyword evidence="10" id="KW-1185">Reference proteome</keyword>
<dbReference type="Gene3D" id="3.40.309.10">
    <property type="entry name" value="Aldehyde Dehydrogenase, Chain A, domain 2"/>
    <property type="match status" value="1"/>
</dbReference>
<evidence type="ECO:0000259" key="8">
    <source>
        <dbReference type="Pfam" id="PF00171"/>
    </source>
</evidence>
<proteinExistence type="inferred from homology"/>
<sequence length="429" mass="44812">MSAAAQPQAKPDGAALAASVRAVARAAKDAAAALSLASAAERTAALKAMAAAIREDAALILAANDKDMVAASGLTPALKDRLKLDASRVEAMAKGVEEVAALPDPLGQVMAEWDRPNGLHIARVRVPLGVIAIIYESRPNVTADAAALCLRAGNAAILRGGSESVNSSGAILASLKRALKSTGLPEGAVMRVPVQDRAAVGELLKLDDLIDVVIPRGGKSLIERVAAESRIPVLKHLDGNCHTYVDGAADLAMARRIVLNAKMRRTGICGATETLLVDRRVAKTYLPPILDDLAKAGCELRGDSETRALDHRVTLANDTDWDTEYLDAIIAVKVVDGVDEAIAHINRHGSHHTEAIVTADEKAAAKFMAEVDAGIVIHNSSTQFADGGEFGMGAEIGISTGKLHARGPVGAEQLTSYKYLVRGSGQVRP</sequence>
<evidence type="ECO:0000256" key="1">
    <source>
        <dbReference type="ARBA" id="ARBA00004985"/>
    </source>
</evidence>
<evidence type="ECO:0000256" key="3">
    <source>
        <dbReference type="ARBA" id="ARBA00022650"/>
    </source>
</evidence>
<evidence type="ECO:0000313" key="9">
    <source>
        <dbReference type="EMBL" id="QEX24682.1"/>
    </source>
</evidence>
<dbReference type="KEGG" id="hadh:FRZ61_46230"/>
<dbReference type="GO" id="GO:0004350">
    <property type="term" value="F:glutamate-5-semialdehyde dehydrogenase activity"/>
    <property type="evidence" value="ECO:0007669"/>
    <property type="project" value="UniProtKB-UniRule"/>
</dbReference>
<dbReference type="PIRSF" id="PIRSF000151">
    <property type="entry name" value="GPR"/>
    <property type="match status" value="1"/>
</dbReference>